<proteinExistence type="predicted"/>
<dbReference type="GO" id="GO:0008237">
    <property type="term" value="F:metallopeptidase activity"/>
    <property type="evidence" value="ECO:0007669"/>
    <property type="project" value="TreeGrafter"/>
</dbReference>
<dbReference type="InterPro" id="IPR001876">
    <property type="entry name" value="Znf_RanBP2"/>
</dbReference>
<dbReference type="PROSITE" id="PS50199">
    <property type="entry name" value="ZF_RANBP2_2"/>
    <property type="match status" value="1"/>
</dbReference>
<dbReference type="InterPro" id="IPR013536">
    <property type="entry name" value="WLM_dom"/>
</dbReference>
<dbReference type="GO" id="GO:0006281">
    <property type="term" value="P:DNA repair"/>
    <property type="evidence" value="ECO:0007669"/>
    <property type="project" value="TreeGrafter"/>
</dbReference>
<dbReference type="InterPro" id="IPR053000">
    <property type="entry name" value="WSS1-like_metalloprotease"/>
</dbReference>
<dbReference type="PANTHER" id="PTHR46622">
    <property type="entry name" value="DNA-DEPENDENT METALLOPROTEASE WSS1"/>
    <property type="match status" value="1"/>
</dbReference>
<keyword evidence="3" id="KW-0862">Zinc</keyword>
<feature type="region of interest" description="Disordered" evidence="5">
    <location>
        <begin position="482"/>
        <end position="513"/>
    </location>
</feature>
<evidence type="ECO:0000259" key="6">
    <source>
        <dbReference type="PROSITE" id="PS50199"/>
    </source>
</evidence>
<feature type="domain" description="RanBP2-type" evidence="6">
    <location>
        <begin position="435"/>
        <end position="464"/>
    </location>
</feature>
<keyword evidence="9" id="KW-1185">Reference proteome</keyword>
<feature type="region of interest" description="Disordered" evidence="5">
    <location>
        <begin position="1"/>
        <end position="26"/>
    </location>
</feature>
<keyword evidence="2 4" id="KW-0863">Zinc-finger</keyword>
<evidence type="ECO:0000313" key="8">
    <source>
        <dbReference type="EMBL" id="SMQ50245.1"/>
    </source>
</evidence>
<sequence length="767" mass="85254">MSYNPFGRAGPSRPPPNNPRPPANGVQRQTAAQLKEHSALFTTYEHLPNQERADAALLMLRKVASIVKPIMQKHHWHVQVLAEFLPKEQSLLGLNINKGYKICIRLRYHHNPGLFLPIEEVTDTMLHELSHNVWGPHDSNFHKLWDELRDEHETLLRKGYTGEGFLSEGHRLGGSNNYRAPPPHELRRLARVNAEKRRAQAGLASGSGQRLGGNPIHRGANVRNVIARQAIRRTTIDQGCGSMRDDAVILSDQVGSTIFKTKAEEDDANNLAISKALMELMEEEEMEKLNGTWKGDEKGGGLGWSKEKGLYDAGASGEVKPSGRHDHPSEEEQMRWAMEDSVQAASLSKANLESAASEAGPESYTIDSSTDPDSSTDEESAPPTRDADALPTKRKRPPTPSSPMAMRSKKQEKPTAALPPPTVNAPTISGKPVTATDDWACQVCTCINPLQFLACDACGTERSQSVLVAAKAKELPSQSIIKQERQERKPIPYPSRDRQAPSITGGVLDRGSSERTKSLGWMCSCGEFLKSVGPHGSSQQTIPKHLLPTTSIKLKQRRWRQAWYHDKERESLREMWHHDIKAYLAGFRLSDADHDQIIEQGMAAFTTLLIRMLKHAQFADYERRGHTACADLVTTMTSQPNSLPPSDLPIFIAIDFEGEVHNRGITEFGLARLHPQNLQSGIQGMDLALSSKRSRGKFLFGEYVRIDSVQLPDVIRNELRGDKRRKMVLVGHSISSELHTMRVLGVPIEAFENVVGTIDTCLLSRDS</sequence>
<dbReference type="EMBL" id="LT853695">
    <property type="protein sequence ID" value="SMQ50245.1"/>
    <property type="molecule type" value="Genomic_DNA"/>
</dbReference>
<evidence type="ECO:0000256" key="4">
    <source>
        <dbReference type="PROSITE-ProRule" id="PRU00322"/>
    </source>
</evidence>
<evidence type="ECO:0000256" key="5">
    <source>
        <dbReference type="SAM" id="MobiDB-lite"/>
    </source>
</evidence>
<dbReference type="Pfam" id="PF08325">
    <property type="entry name" value="WLM"/>
    <property type="match status" value="1"/>
</dbReference>
<dbReference type="Gene3D" id="2.30.30.380">
    <property type="entry name" value="Zn-finger domain of Sec23/24"/>
    <property type="match status" value="1"/>
</dbReference>
<gene>
    <name evidence="8" type="ORF">ZT3D7_G5398</name>
</gene>
<feature type="compositionally biased region" description="Basic and acidic residues" evidence="5">
    <location>
        <begin position="294"/>
        <end position="310"/>
    </location>
</feature>
<dbReference type="GO" id="GO:0008270">
    <property type="term" value="F:zinc ion binding"/>
    <property type="evidence" value="ECO:0007669"/>
    <property type="project" value="UniProtKB-KW"/>
</dbReference>
<dbReference type="PANTHER" id="PTHR46622:SF1">
    <property type="entry name" value="DNA-DEPENDENT METALLOPROTEASE WSS1"/>
    <property type="match status" value="1"/>
</dbReference>
<dbReference type="Proteomes" id="UP000215127">
    <property type="component" value="Chromosome 4"/>
</dbReference>
<name>A0A1X7RS67_ZYMT9</name>
<accession>A0A1X7RS67</accession>
<evidence type="ECO:0000256" key="2">
    <source>
        <dbReference type="ARBA" id="ARBA00022771"/>
    </source>
</evidence>
<dbReference type="GO" id="GO:0005634">
    <property type="term" value="C:nucleus"/>
    <property type="evidence" value="ECO:0007669"/>
    <property type="project" value="TreeGrafter"/>
</dbReference>
<evidence type="ECO:0000259" key="7">
    <source>
        <dbReference type="PROSITE" id="PS51397"/>
    </source>
</evidence>
<keyword evidence="1" id="KW-0479">Metal-binding</keyword>
<feature type="domain" description="WLM" evidence="7">
    <location>
        <begin position="32"/>
        <end position="235"/>
    </location>
</feature>
<evidence type="ECO:0008006" key="10">
    <source>
        <dbReference type="Google" id="ProtNLM"/>
    </source>
</evidence>
<reference evidence="8 9" key="1">
    <citation type="submission" date="2016-06" db="EMBL/GenBank/DDBJ databases">
        <authorList>
            <person name="Kjaerup R.B."/>
            <person name="Dalgaard T.S."/>
            <person name="Juul-Madsen H.R."/>
        </authorList>
    </citation>
    <scope>NUCLEOTIDE SEQUENCE [LARGE SCALE GENOMIC DNA]</scope>
</reference>
<evidence type="ECO:0000256" key="3">
    <source>
        <dbReference type="ARBA" id="ARBA00022833"/>
    </source>
</evidence>
<dbReference type="PROSITE" id="PS01358">
    <property type="entry name" value="ZF_RANBP2_1"/>
    <property type="match status" value="1"/>
</dbReference>
<dbReference type="PROSITE" id="PS51397">
    <property type="entry name" value="WLM"/>
    <property type="match status" value="1"/>
</dbReference>
<feature type="compositionally biased region" description="Pro residues" evidence="5">
    <location>
        <begin position="12"/>
        <end position="22"/>
    </location>
</feature>
<evidence type="ECO:0000256" key="1">
    <source>
        <dbReference type="ARBA" id="ARBA00022723"/>
    </source>
</evidence>
<feature type="region of interest" description="Disordered" evidence="5">
    <location>
        <begin position="291"/>
        <end position="430"/>
    </location>
</feature>
<organism evidence="8 9">
    <name type="scientific">Zymoseptoria tritici (strain ST99CH_3D7)</name>
    <dbReference type="NCBI Taxonomy" id="1276538"/>
    <lineage>
        <taxon>Eukaryota</taxon>
        <taxon>Fungi</taxon>
        <taxon>Dikarya</taxon>
        <taxon>Ascomycota</taxon>
        <taxon>Pezizomycotina</taxon>
        <taxon>Dothideomycetes</taxon>
        <taxon>Dothideomycetidae</taxon>
        <taxon>Mycosphaerellales</taxon>
        <taxon>Mycosphaerellaceae</taxon>
        <taxon>Zymoseptoria</taxon>
    </lineage>
</organism>
<dbReference type="STRING" id="1276538.A0A1X7RS67"/>
<feature type="compositionally biased region" description="Basic and acidic residues" evidence="5">
    <location>
        <begin position="321"/>
        <end position="338"/>
    </location>
</feature>
<dbReference type="AlphaFoldDB" id="A0A1X7RS67"/>
<feature type="compositionally biased region" description="Basic and acidic residues" evidence="5">
    <location>
        <begin position="482"/>
        <end position="499"/>
    </location>
</feature>
<evidence type="ECO:0000313" key="9">
    <source>
        <dbReference type="Proteomes" id="UP000215127"/>
    </source>
</evidence>
<protein>
    <recommendedName>
        <fullName evidence="10">WLM domain-containing protein</fullName>
    </recommendedName>
</protein>